<organism evidence="11 12">
    <name type="scientific">Fasciola hepatica</name>
    <name type="common">Liver fluke</name>
    <dbReference type="NCBI Taxonomy" id="6192"/>
    <lineage>
        <taxon>Eukaryota</taxon>
        <taxon>Metazoa</taxon>
        <taxon>Spiralia</taxon>
        <taxon>Lophotrochozoa</taxon>
        <taxon>Platyhelminthes</taxon>
        <taxon>Trematoda</taxon>
        <taxon>Digenea</taxon>
        <taxon>Plagiorchiida</taxon>
        <taxon>Echinostomata</taxon>
        <taxon>Echinostomatoidea</taxon>
        <taxon>Fasciolidae</taxon>
        <taxon>Fasciola</taxon>
    </lineage>
</organism>
<dbReference type="EMBL" id="JXXN02001230">
    <property type="protein sequence ID" value="THD25231.1"/>
    <property type="molecule type" value="Genomic_DNA"/>
</dbReference>
<dbReference type="PANTHER" id="PTHR47143:SF1">
    <property type="entry name" value="ION_TRANS DOMAIN-CONTAINING PROTEIN"/>
    <property type="match status" value="1"/>
</dbReference>
<accession>A0A4E0RFC8</accession>
<dbReference type="InterPro" id="IPR052076">
    <property type="entry name" value="TRP_cation_channel"/>
</dbReference>
<feature type="repeat" description="ANK" evidence="8">
    <location>
        <begin position="241"/>
        <end position="273"/>
    </location>
</feature>
<dbReference type="SUPFAM" id="SSF48403">
    <property type="entry name" value="Ankyrin repeat"/>
    <property type="match status" value="2"/>
</dbReference>
<feature type="repeat" description="ANK" evidence="8">
    <location>
        <begin position="476"/>
        <end position="508"/>
    </location>
</feature>
<dbReference type="InterPro" id="IPR002110">
    <property type="entry name" value="Ankyrin_rpt"/>
</dbReference>
<keyword evidence="1" id="KW-0813">Transport</keyword>
<dbReference type="PROSITE" id="PS50088">
    <property type="entry name" value="ANK_REPEAT"/>
    <property type="match status" value="11"/>
</dbReference>
<feature type="repeat" description="ANK" evidence="8">
    <location>
        <begin position="274"/>
        <end position="306"/>
    </location>
</feature>
<evidence type="ECO:0000313" key="11">
    <source>
        <dbReference type="EMBL" id="THD25231.1"/>
    </source>
</evidence>
<feature type="compositionally biased region" description="Basic and acidic residues" evidence="9">
    <location>
        <begin position="696"/>
        <end position="712"/>
    </location>
</feature>
<feature type="transmembrane region" description="Helical" evidence="10">
    <location>
        <begin position="763"/>
        <end position="785"/>
    </location>
</feature>
<feature type="repeat" description="ANK" evidence="8">
    <location>
        <begin position="139"/>
        <end position="171"/>
    </location>
</feature>
<evidence type="ECO:0000256" key="8">
    <source>
        <dbReference type="PROSITE-ProRule" id="PRU00023"/>
    </source>
</evidence>
<name>A0A4E0RFC8_FASHE</name>
<keyword evidence="5" id="KW-0406">Ion transport</keyword>
<feature type="transmembrane region" description="Helical" evidence="10">
    <location>
        <begin position="854"/>
        <end position="877"/>
    </location>
</feature>
<feature type="region of interest" description="Disordered" evidence="9">
    <location>
        <begin position="696"/>
        <end position="720"/>
    </location>
</feature>
<keyword evidence="10" id="KW-0472">Membrane</keyword>
<dbReference type="PANTHER" id="PTHR47143">
    <property type="entry name" value="TRANSIENT RECEPTOR POTENTIAL CATION CHANNEL PROTEIN PAINLESS"/>
    <property type="match status" value="1"/>
</dbReference>
<keyword evidence="4 8" id="KW-0040">ANK repeat</keyword>
<dbReference type="AlphaFoldDB" id="A0A4E0RFC8"/>
<evidence type="ECO:0000313" key="12">
    <source>
        <dbReference type="Proteomes" id="UP000230066"/>
    </source>
</evidence>
<dbReference type="GO" id="GO:0034220">
    <property type="term" value="P:monoatomic ion transmembrane transport"/>
    <property type="evidence" value="ECO:0007669"/>
    <property type="project" value="UniProtKB-KW"/>
</dbReference>
<evidence type="ECO:0000256" key="5">
    <source>
        <dbReference type="ARBA" id="ARBA00023065"/>
    </source>
</evidence>
<evidence type="ECO:0000256" key="6">
    <source>
        <dbReference type="ARBA" id="ARBA00023180"/>
    </source>
</evidence>
<evidence type="ECO:0000256" key="1">
    <source>
        <dbReference type="ARBA" id="ARBA00022448"/>
    </source>
</evidence>
<dbReference type="InterPro" id="IPR036770">
    <property type="entry name" value="Ankyrin_rpt-contain_sf"/>
</dbReference>
<protein>
    <submittedName>
        <fullName evidence="11">Uncharacterized protein</fullName>
    </submittedName>
</protein>
<dbReference type="Pfam" id="PF00023">
    <property type="entry name" value="Ank"/>
    <property type="match status" value="1"/>
</dbReference>
<keyword evidence="12" id="KW-1185">Reference proteome</keyword>
<keyword evidence="3" id="KW-0677">Repeat</keyword>
<evidence type="ECO:0000256" key="7">
    <source>
        <dbReference type="ARBA" id="ARBA00023303"/>
    </source>
</evidence>
<dbReference type="PROSITE" id="PS50297">
    <property type="entry name" value="ANK_REP_REGION"/>
    <property type="match status" value="10"/>
</dbReference>
<feature type="repeat" description="ANK" evidence="8">
    <location>
        <begin position="542"/>
        <end position="567"/>
    </location>
</feature>
<gene>
    <name evidence="11" type="ORF">D915_003740</name>
</gene>
<keyword evidence="7" id="KW-0407">Ion channel</keyword>
<feature type="repeat" description="ANK" evidence="8">
    <location>
        <begin position="307"/>
        <end position="339"/>
    </location>
</feature>
<sequence>MQKSSNYYTRDESKGLLQKEIREALRMGLAEKLRTIFEEFPDSASDPTISEDDENLTCLHEAIRRHLFKCMKVLVEVAHVDVNAKTKNGLTPLHFAAKYGKEESSKPNEDDSSTSDWNDDFVIAYLIQRGANVDERDQNGLTPLHYAAIRDRVAAAKQLLREGAKIECVDYEEVTPLLMAVKNQHLSMVGLLLDSDADYMRMDKRHNNVLHYACQSGDGLLVEKLMKQTGVMDLLDQGNRKNETPLHLAVLSQDIQMCKYLLDKGANIHSKTIRGETALHYASLESQLFITRLLIEQGALVDQTDDEQQTPLFKAVRGGQVNVVRLLIKSGAFVNHRDSAHQTPLILAAKLGKVDICDELLTNGADCFARDSCQNNALFYAIINKHYPVVHRLLTAENGYELLQTKDAADNSPLHIAVRTGSLKITNFLLDCNCSVRSVNSFEHTPLHVAAMYGRYGIVLRILNLFPHTATQVDEDGNLPVHLAAKHGFPQVLKKLLENSSVLNDKNGFGWTPLMFSAAHNQIDCVKLLLSEGAKVNAKDKSKFTALFVACQRGYSEVVRELLEYGALVGVRVIPTHAKYPGWNSLDIAIQEKRMDCVRLIIQSNQWEIALHNVATDDRGTDMNPLRRMIIEMPEAANLVLDRCVHDNFQPENAPDYTITFDFRYLNDAEMFSSPDAYGEQKAALQQDLGSLTNKVHDPATEPMLKNEHEGKGSQQNRKTLSGCHGRKLISIIELMSEHGREELLHHPVVIALLSYKWARLNCLYYVHLIAYALFLALFTSFMLLTEAPYLIKNETVTSTKEMCLILNKANEKAYRHNILLPKYGTMVFSVISLIGEIFQLARDRLSYFSLENVLEVVIYVLTLMTTIDSNTCMMQTGLREDWQWNCGTIGLFFSWINLLLFVRRGPIFGIFVIMFISVSLTFAKFICVFSPFLIAFALSFHLLLANQNAFKTMHNALMKTFVMAIGEVELGDVEDDIFDIREIDKGMKMIRLQNLEIAKLLNKVVDRLNASEGPFQQPKRFRSRRNAQNAEFEPRRLEVMCTNDIPPADSEVGFSVEQVLPFTASGFSQVPTSSIERLNIDEDCDQEPVLFSN</sequence>
<dbReference type="Pfam" id="PF12796">
    <property type="entry name" value="Ank_2"/>
    <property type="match status" value="6"/>
</dbReference>
<dbReference type="Gene3D" id="1.25.40.20">
    <property type="entry name" value="Ankyrin repeat-containing domain"/>
    <property type="match status" value="4"/>
</dbReference>
<evidence type="ECO:0000256" key="9">
    <source>
        <dbReference type="SAM" id="MobiDB-lite"/>
    </source>
</evidence>
<dbReference type="GO" id="GO:0022857">
    <property type="term" value="F:transmembrane transporter activity"/>
    <property type="evidence" value="ECO:0007669"/>
    <property type="project" value="TreeGrafter"/>
</dbReference>
<feature type="repeat" description="ANK" evidence="8">
    <location>
        <begin position="88"/>
        <end position="138"/>
    </location>
</feature>
<feature type="transmembrane region" description="Helical" evidence="10">
    <location>
        <begin position="908"/>
        <end position="927"/>
    </location>
</feature>
<reference evidence="11" key="1">
    <citation type="submission" date="2019-03" db="EMBL/GenBank/DDBJ databases">
        <title>Improved annotation for the trematode Fasciola hepatica.</title>
        <authorList>
            <person name="Choi Y.-J."/>
            <person name="Martin J."/>
            <person name="Mitreva M."/>
        </authorList>
    </citation>
    <scope>NUCLEOTIDE SEQUENCE [LARGE SCALE GENOMIC DNA]</scope>
</reference>
<keyword evidence="10" id="KW-0812">Transmembrane</keyword>
<feature type="repeat" description="ANK" evidence="8">
    <location>
        <begin position="172"/>
        <end position="204"/>
    </location>
</feature>
<feature type="repeat" description="ANK" evidence="8">
    <location>
        <begin position="340"/>
        <end position="372"/>
    </location>
</feature>
<evidence type="ECO:0000256" key="10">
    <source>
        <dbReference type="SAM" id="Phobius"/>
    </source>
</evidence>
<evidence type="ECO:0000256" key="4">
    <source>
        <dbReference type="ARBA" id="ARBA00023043"/>
    </source>
</evidence>
<feature type="transmembrane region" description="Helical" evidence="10">
    <location>
        <begin position="883"/>
        <end position="901"/>
    </location>
</feature>
<comment type="caution">
    <text evidence="11">The sequence shown here is derived from an EMBL/GenBank/DDBJ whole genome shotgun (WGS) entry which is preliminary data.</text>
</comment>
<evidence type="ECO:0000256" key="2">
    <source>
        <dbReference type="ARBA" id="ARBA00022606"/>
    </source>
</evidence>
<dbReference type="PRINTS" id="PR01415">
    <property type="entry name" value="ANKYRIN"/>
</dbReference>
<keyword evidence="2" id="KW-0716">Sensory transduction</keyword>
<keyword evidence="10" id="KW-1133">Transmembrane helix</keyword>
<dbReference type="GO" id="GO:1902495">
    <property type="term" value="C:transmembrane transporter complex"/>
    <property type="evidence" value="ECO:0007669"/>
    <property type="project" value="TreeGrafter"/>
</dbReference>
<keyword evidence="6" id="KW-0325">Glycoprotein</keyword>
<feature type="repeat" description="ANK" evidence="8">
    <location>
        <begin position="509"/>
        <end position="541"/>
    </location>
</feature>
<dbReference type="Pfam" id="PF13606">
    <property type="entry name" value="Ank_3"/>
    <property type="match status" value="1"/>
</dbReference>
<dbReference type="SMART" id="SM00248">
    <property type="entry name" value="ANK"/>
    <property type="match status" value="16"/>
</dbReference>
<evidence type="ECO:0000256" key="3">
    <source>
        <dbReference type="ARBA" id="ARBA00022737"/>
    </source>
</evidence>
<proteinExistence type="predicted"/>
<feature type="repeat" description="ANK" evidence="8">
    <location>
        <begin position="409"/>
        <end position="441"/>
    </location>
</feature>
<dbReference type="Proteomes" id="UP000230066">
    <property type="component" value="Unassembled WGS sequence"/>
</dbReference>